<sequence length="219" mass="24033">MISKQLLFLVIILPFLQAYSDANGGCFVEYPDPRDTVFKGAAKVVTETFDVGIKAIIEIDGIIADPSRALAYHSKHVEAYLPSPTCLSSVPIGMQQNWSGNYILDRNKLKFVVRMVRKFDSINKDPCLNKQCHPGAICETWNDVAMTKVAVCTCLSLSDLQVSGRCQLQTGELCASNGSLYASTCHMLRDACLQQTALNVVSWTAVNEEDCRQQAGMSG</sequence>
<evidence type="ECO:0000313" key="5">
    <source>
        <dbReference type="WBParaSite" id="HNAJ_0000241901-mRNA-1"/>
    </source>
</evidence>
<evidence type="ECO:0000259" key="2">
    <source>
        <dbReference type="Pfam" id="PF07648"/>
    </source>
</evidence>
<dbReference type="WBParaSite" id="HNAJ_0000241901-mRNA-1">
    <property type="protein sequence ID" value="HNAJ_0000241901-mRNA-1"/>
    <property type="gene ID" value="HNAJ_0000241901"/>
</dbReference>
<keyword evidence="1" id="KW-0732">Signal</keyword>
<feature type="signal peptide" evidence="1">
    <location>
        <begin position="1"/>
        <end position="18"/>
    </location>
</feature>
<dbReference type="EMBL" id="UZAE01001175">
    <property type="protein sequence ID" value="VDN98277.1"/>
    <property type="molecule type" value="Genomic_DNA"/>
</dbReference>
<accession>A0A0R3T5T1</accession>
<dbReference type="AlphaFoldDB" id="A0A0R3T5T1"/>
<evidence type="ECO:0000256" key="1">
    <source>
        <dbReference type="SAM" id="SignalP"/>
    </source>
</evidence>
<dbReference type="InterPro" id="IPR002350">
    <property type="entry name" value="Kazal_dom"/>
</dbReference>
<reference evidence="3 4" key="2">
    <citation type="submission" date="2018-11" db="EMBL/GenBank/DDBJ databases">
        <authorList>
            <consortium name="Pathogen Informatics"/>
        </authorList>
    </citation>
    <scope>NUCLEOTIDE SEQUENCE [LARGE SCALE GENOMIC DNA]</scope>
</reference>
<proteinExistence type="predicted"/>
<dbReference type="Pfam" id="PF07648">
    <property type="entry name" value="Kazal_2"/>
    <property type="match status" value="1"/>
</dbReference>
<feature type="chain" id="PRO_5043131650" evidence="1">
    <location>
        <begin position="19"/>
        <end position="219"/>
    </location>
</feature>
<protein>
    <submittedName>
        <fullName evidence="5">Kazal-like domain-containing protein</fullName>
    </submittedName>
</protein>
<organism evidence="5">
    <name type="scientific">Rodentolepis nana</name>
    <name type="common">Dwarf tapeworm</name>
    <name type="synonym">Hymenolepis nana</name>
    <dbReference type="NCBI Taxonomy" id="102285"/>
    <lineage>
        <taxon>Eukaryota</taxon>
        <taxon>Metazoa</taxon>
        <taxon>Spiralia</taxon>
        <taxon>Lophotrochozoa</taxon>
        <taxon>Platyhelminthes</taxon>
        <taxon>Cestoda</taxon>
        <taxon>Eucestoda</taxon>
        <taxon>Cyclophyllidea</taxon>
        <taxon>Hymenolepididae</taxon>
        <taxon>Rodentolepis</taxon>
    </lineage>
</organism>
<dbReference type="InterPro" id="IPR036058">
    <property type="entry name" value="Kazal_dom_sf"/>
</dbReference>
<dbReference type="OrthoDB" id="9972865at2759"/>
<name>A0A0R3T5T1_RODNA</name>
<keyword evidence="4" id="KW-1185">Reference proteome</keyword>
<dbReference type="Proteomes" id="UP000278807">
    <property type="component" value="Unassembled WGS sequence"/>
</dbReference>
<evidence type="ECO:0000313" key="3">
    <source>
        <dbReference type="EMBL" id="VDN98277.1"/>
    </source>
</evidence>
<feature type="domain" description="Kazal-like" evidence="2">
    <location>
        <begin position="166"/>
        <end position="202"/>
    </location>
</feature>
<dbReference type="Gene3D" id="3.30.60.30">
    <property type="match status" value="1"/>
</dbReference>
<dbReference type="SUPFAM" id="SSF100895">
    <property type="entry name" value="Kazal-type serine protease inhibitors"/>
    <property type="match status" value="1"/>
</dbReference>
<reference evidence="5" key="1">
    <citation type="submission" date="2017-02" db="UniProtKB">
        <authorList>
            <consortium name="WormBaseParasite"/>
        </authorList>
    </citation>
    <scope>IDENTIFICATION</scope>
</reference>
<evidence type="ECO:0000313" key="4">
    <source>
        <dbReference type="Proteomes" id="UP000278807"/>
    </source>
</evidence>
<gene>
    <name evidence="3" type="ORF">HNAJ_LOCUS2418</name>
</gene>